<comment type="caution">
    <text evidence="2">The sequence shown here is derived from an EMBL/GenBank/DDBJ whole genome shotgun (WGS) entry which is preliminary data.</text>
</comment>
<dbReference type="EMBL" id="SMBJ01000006">
    <property type="protein sequence ID" value="TCU24612.1"/>
    <property type="molecule type" value="Genomic_DNA"/>
</dbReference>
<organism evidence="2 3">
    <name type="scientific">Rhizobium azibense</name>
    <dbReference type="NCBI Taxonomy" id="1136135"/>
    <lineage>
        <taxon>Bacteria</taxon>
        <taxon>Pseudomonadati</taxon>
        <taxon>Pseudomonadota</taxon>
        <taxon>Alphaproteobacteria</taxon>
        <taxon>Hyphomicrobiales</taxon>
        <taxon>Rhizobiaceae</taxon>
        <taxon>Rhizobium/Agrobacterium group</taxon>
        <taxon>Rhizobium</taxon>
    </lineage>
</organism>
<proteinExistence type="predicted"/>
<evidence type="ECO:0000313" key="3">
    <source>
        <dbReference type="Proteomes" id="UP000295547"/>
    </source>
</evidence>
<dbReference type="AlphaFoldDB" id="A0A4R3QW57"/>
<gene>
    <name evidence="2" type="ORF">EV130_106204</name>
</gene>
<sequence>MTLPAKKNIPGTYAAMKRPRPPKERITEMQVMIEGQTHFQPLGSDRGFKDLVDYHKFYSHMLMQGSSGLTTFVMTSFSSIP</sequence>
<evidence type="ECO:0000313" key="2">
    <source>
        <dbReference type="EMBL" id="TCU24612.1"/>
    </source>
</evidence>
<accession>A0A4R3QW57</accession>
<dbReference type="Proteomes" id="UP000295547">
    <property type="component" value="Unassembled WGS sequence"/>
</dbReference>
<feature type="region of interest" description="Disordered" evidence="1">
    <location>
        <begin position="1"/>
        <end position="21"/>
    </location>
</feature>
<reference evidence="2 3" key="1">
    <citation type="submission" date="2019-03" db="EMBL/GenBank/DDBJ databases">
        <title>Genomic Encyclopedia of Type Strains, Phase IV (KMG-V): Genome sequencing to study the core and pangenomes of soil and plant-associated prokaryotes.</title>
        <authorList>
            <person name="Whitman W."/>
        </authorList>
    </citation>
    <scope>NUCLEOTIDE SEQUENCE [LARGE SCALE GENOMIC DNA]</scope>
    <source>
        <strain evidence="2 3">Gr42</strain>
    </source>
</reference>
<protein>
    <submittedName>
        <fullName evidence="2">Uncharacterized protein</fullName>
    </submittedName>
</protein>
<dbReference type="RefSeq" id="WP_165918533.1">
    <property type="nucleotide sequence ID" value="NZ_SMBJ01000006.1"/>
</dbReference>
<evidence type="ECO:0000256" key="1">
    <source>
        <dbReference type="SAM" id="MobiDB-lite"/>
    </source>
</evidence>
<name>A0A4R3QW57_9HYPH</name>
<keyword evidence="3" id="KW-1185">Reference proteome</keyword>